<dbReference type="SUPFAM" id="SSF55729">
    <property type="entry name" value="Acyl-CoA N-acyltransferases (Nat)"/>
    <property type="match status" value="1"/>
</dbReference>
<feature type="domain" description="N-acetyltransferase" evidence="3">
    <location>
        <begin position="28"/>
        <end position="160"/>
    </location>
</feature>
<evidence type="ECO:0000259" key="3">
    <source>
        <dbReference type="PROSITE" id="PS51186"/>
    </source>
</evidence>
<dbReference type="EMBL" id="LT599583">
    <property type="protein sequence ID" value="SBW78921.1"/>
    <property type="molecule type" value="Genomic_DNA"/>
</dbReference>
<dbReference type="PANTHER" id="PTHR43420">
    <property type="entry name" value="ACETYLTRANSFERASE"/>
    <property type="match status" value="1"/>
</dbReference>
<keyword evidence="1 4" id="KW-0808">Transferase</keyword>
<proteinExistence type="predicted"/>
<dbReference type="Pfam" id="PF00583">
    <property type="entry name" value="Acetyltransf_1"/>
    <property type="match status" value="1"/>
</dbReference>
<sequence>MAEYFQLLRRDLTRDLPAPQWPAGTQLDHYRDAWAPAIHAVLRMTQAQGGGHVADLQTWQRQFVTDAEFDPTLCLVASNAEGILGVAQCWTSAFIKNLSVHPCAQGQGLGRALLLHAFQVFKQRGEPYVDLKVLESNRRARQLYESAGMVFVLRDVVSED</sequence>
<evidence type="ECO:0000313" key="4">
    <source>
        <dbReference type="EMBL" id="SBW78921.1"/>
    </source>
</evidence>
<dbReference type="Gene3D" id="3.40.630.30">
    <property type="match status" value="1"/>
</dbReference>
<dbReference type="InterPro" id="IPR000182">
    <property type="entry name" value="GNAT_dom"/>
</dbReference>
<organism evidence="4 5">
    <name type="scientific">Pseudomonas veronii 1YdBTEX2</name>
    <dbReference type="NCBI Taxonomy" id="1295141"/>
    <lineage>
        <taxon>Bacteria</taxon>
        <taxon>Pseudomonadati</taxon>
        <taxon>Pseudomonadota</taxon>
        <taxon>Gammaproteobacteria</taxon>
        <taxon>Pseudomonadales</taxon>
        <taxon>Pseudomonadaceae</taxon>
        <taxon>Pseudomonas</taxon>
    </lineage>
</organism>
<dbReference type="RefSeq" id="WP_017845912.1">
    <property type="nucleotide sequence ID" value="NZ_AOUH01000013.1"/>
</dbReference>
<reference evidence="5" key="1">
    <citation type="submission" date="2016-07" db="EMBL/GenBank/DDBJ databases">
        <authorList>
            <person name="Florea S."/>
            <person name="Webb J.S."/>
            <person name="Jaromczyk J."/>
            <person name="Schardl C.L."/>
        </authorList>
    </citation>
    <scope>NUCLEOTIDE SEQUENCE [LARGE SCALE GENOMIC DNA]</scope>
    <source>
        <strain evidence="5">1YdBTEX2</strain>
    </source>
</reference>
<dbReference type="GO" id="GO:0016747">
    <property type="term" value="F:acyltransferase activity, transferring groups other than amino-acyl groups"/>
    <property type="evidence" value="ECO:0007669"/>
    <property type="project" value="InterPro"/>
</dbReference>
<dbReference type="AlphaFoldDB" id="A0A1D3JSI1"/>
<name>A0A1D3JSI1_PSEVE</name>
<gene>
    <name evidence="4" type="ORF">PVE_R1G1033</name>
</gene>
<dbReference type="PROSITE" id="PS51186">
    <property type="entry name" value="GNAT"/>
    <property type="match status" value="1"/>
</dbReference>
<evidence type="ECO:0000256" key="1">
    <source>
        <dbReference type="ARBA" id="ARBA00022679"/>
    </source>
</evidence>
<evidence type="ECO:0000256" key="2">
    <source>
        <dbReference type="ARBA" id="ARBA00023315"/>
    </source>
</evidence>
<keyword evidence="2" id="KW-0012">Acyltransferase</keyword>
<protein>
    <submittedName>
        <fullName evidence="4">GNAT family acetyltransferase</fullName>
    </submittedName>
</protein>
<dbReference type="CDD" id="cd04301">
    <property type="entry name" value="NAT_SF"/>
    <property type="match status" value="1"/>
</dbReference>
<dbReference type="PANTHER" id="PTHR43420:SF44">
    <property type="entry name" value="ACETYLTRANSFERASE YPEA"/>
    <property type="match status" value="1"/>
</dbReference>
<dbReference type="Proteomes" id="UP000245431">
    <property type="component" value="Chromosome PVE_r1"/>
</dbReference>
<evidence type="ECO:0000313" key="5">
    <source>
        <dbReference type="Proteomes" id="UP000245431"/>
    </source>
</evidence>
<dbReference type="InterPro" id="IPR050680">
    <property type="entry name" value="YpeA/RimI_acetyltransf"/>
</dbReference>
<dbReference type="InterPro" id="IPR016181">
    <property type="entry name" value="Acyl_CoA_acyltransferase"/>
</dbReference>
<accession>A0A1D3JSI1</accession>